<protein>
    <submittedName>
        <fullName evidence="1">Uncharacterized protein</fullName>
    </submittedName>
</protein>
<name>A0A9X9A4C1_BACCE</name>
<organism evidence="1 2">
    <name type="scientific">Bacillus cereus</name>
    <dbReference type="NCBI Taxonomy" id="1396"/>
    <lineage>
        <taxon>Bacteria</taxon>
        <taxon>Bacillati</taxon>
        <taxon>Bacillota</taxon>
        <taxon>Bacilli</taxon>
        <taxon>Bacillales</taxon>
        <taxon>Bacillaceae</taxon>
        <taxon>Bacillus</taxon>
        <taxon>Bacillus cereus group</taxon>
    </lineage>
</organism>
<dbReference type="EMBL" id="SZOH01002608">
    <property type="protein sequence ID" value="TKI94050.1"/>
    <property type="molecule type" value="Genomic_DNA"/>
</dbReference>
<evidence type="ECO:0000313" key="1">
    <source>
        <dbReference type="EMBL" id="TKI94050.1"/>
    </source>
</evidence>
<comment type="caution">
    <text evidence="1">The sequence shown here is derived from an EMBL/GenBank/DDBJ whole genome shotgun (WGS) entry which is preliminary data.</text>
</comment>
<reference evidence="1 2" key="1">
    <citation type="journal article" date="2019" name="Environ. Microbiol.">
        <title>An active ?-lactamase is a part of an orchestrated cell wall stress resistance network of Bacillus subtilis and related rhizosphere species.</title>
        <authorList>
            <person name="Bucher T."/>
            <person name="Keren-Paz A."/>
            <person name="Hausser J."/>
            <person name="Olender T."/>
            <person name="Cytryn E."/>
            <person name="Kolodkin-Gal I."/>
        </authorList>
    </citation>
    <scope>NUCLEOTIDE SEQUENCE [LARGE SCALE GENOMIC DNA]</scope>
    <source>
        <strain evidence="1 2">I32</strain>
    </source>
</reference>
<feature type="non-terminal residue" evidence="1">
    <location>
        <position position="282"/>
    </location>
</feature>
<sequence length="282" mass="31769">MHNSGVCNFNKEITLDLKNKEELEVQKMPNCVDICVYTAPGANVNDFRINKDIESASAIWGVCGIKFNLKFKLPTPNNDDYNVKNEPIAANCDKKISEQSPKVQKLLNYRIDCPDKAIAVYYVAGATFEDGKTTGCQYFDYEYKTQNGQMTEKFTYAIILADGATPYVFAHELGHALFWRKTSPMDTTFIGNDPDDEMDPNNKKHNSNSCNLMHPTAKSTAISIKQNQTANNSFLIKECPPDSPVPTPSFPPENFRKIEIIGHMHILDDEGWPETDHSTNRT</sequence>
<proteinExistence type="predicted"/>
<dbReference type="Proteomes" id="UP000308444">
    <property type="component" value="Unassembled WGS sequence"/>
</dbReference>
<accession>A0A9X9A4C1</accession>
<evidence type="ECO:0000313" key="2">
    <source>
        <dbReference type="Proteomes" id="UP000308444"/>
    </source>
</evidence>
<gene>
    <name evidence="1" type="ORF">FC695_29220</name>
</gene>
<dbReference type="AlphaFoldDB" id="A0A9X9A4C1"/>